<dbReference type="AlphaFoldDB" id="A0A7W8HHB4"/>
<dbReference type="GO" id="GO:0006313">
    <property type="term" value="P:DNA transposition"/>
    <property type="evidence" value="ECO:0007669"/>
    <property type="project" value="InterPro"/>
</dbReference>
<dbReference type="GO" id="GO:0004803">
    <property type="term" value="F:transposase activity"/>
    <property type="evidence" value="ECO:0007669"/>
    <property type="project" value="InterPro"/>
</dbReference>
<dbReference type="RefSeq" id="WP_183965555.1">
    <property type="nucleotide sequence ID" value="NZ_BAABEW010000001.1"/>
</dbReference>
<organism evidence="1 2">
    <name type="scientific">Quisquiliibacterium transsilvanicum</name>
    <dbReference type="NCBI Taxonomy" id="1549638"/>
    <lineage>
        <taxon>Bacteria</taxon>
        <taxon>Pseudomonadati</taxon>
        <taxon>Pseudomonadota</taxon>
        <taxon>Betaproteobacteria</taxon>
        <taxon>Burkholderiales</taxon>
        <taxon>Burkholderiaceae</taxon>
        <taxon>Quisquiliibacterium</taxon>
    </lineage>
</organism>
<evidence type="ECO:0000313" key="2">
    <source>
        <dbReference type="Proteomes" id="UP000532440"/>
    </source>
</evidence>
<dbReference type="GO" id="GO:0003677">
    <property type="term" value="F:DNA binding"/>
    <property type="evidence" value="ECO:0007669"/>
    <property type="project" value="InterPro"/>
</dbReference>
<gene>
    <name evidence="1" type="ORF">HNQ70_001308</name>
</gene>
<sequence>MTTDGNREQAGVAKVDSAGRRWYTVQFKREIVARCLQPGASVAGIAVGNGLNPNLVRKWIERVHKETRKLAPLLPVVLADPRAAAEVPIEAACIEIRIGDAVIAVGAKASAVQIEALVRALR</sequence>
<dbReference type="NCBIfam" id="NF047595">
    <property type="entry name" value="IS66_ISRel24_TnpA"/>
    <property type="match status" value="1"/>
</dbReference>
<proteinExistence type="predicted"/>
<protein>
    <submittedName>
        <fullName evidence="1">Transposase-like protein</fullName>
    </submittedName>
</protein>
<reference evidence="1 2" key="1">
    <citation type="submission" date="2020-08" db="EMBL/GenBank/DDBJ databases">
        <title>Genomic Encyclopedia of Type Strains, Phase IV (KMG-IV): sequencing the most valuable type-strain genomes for metagenomic binning, comparative biology and taxonomic classification.</title>
        <authorList>
            <person name="Goeker M."/>
        </authorList>
    </citation>
    <scope>NUCLEOTIDE SEQUENCE [LARGE SCALE GENOMIC DNA]</scope>
    <source>
        <strain evidence="1 2">DSM 29781</strain>
    </source>
</reference>
<accession>A0A7W8HHB4</accession>
<dbReference type="Pfam" id="PF01527">
    <property type="entry name" value="HTH_Tnp_1"/>
    <property type="match status" value="1"/>
</dbReference>
<dbReference type="SUPFAM" id="SSF46689">
    <property type="entry name" value="Homeodomain-like"/>
    <property type="match status" value="1"/>
</dbReference>
<keyword evidence="2" id="KW-1185">Reference proteome</keyword>
<comment type="caution">
    <text evidence="1">The sequence shown here is derived from an EMBL/GenBank/DDBJ whole genome shotgun (WGS) entry which is preliminary data.</text>
</comment>
<dbReference type="EMBL" id="JACHGB010000003">
    <property type="protein sequence ID" value="MBB5271298.1"/>
    <property type="molecule type" value="Genomic_DNA"/>
</dbReference>
<dbReference type="InterPro" id="IPR002514">
    <property type="entry name" value="Transposase_8"/>
</dbReference>
<dbReference type="Proteomes" id="UP000532440">
    <property type="component" value="Unassembled WGS sequence"/>
</dbReference>
<evidence type="ECO:0000313" key="1">
    <source>
        <dbReference type="EMBL" id="MBB5271298.1"/>
    </source>
</evidence>
<dbReference type="InterPro" id="IPR009057">
    <property type="entry name" value="Homeodomain-like_sf"/>
</dbReference>
<name>A0A7W8HHB4_9BURK</name>